<dbReference type="EMBL" id="MCBQ01008470">
    <property type="protein sequence ID" value="RKF75461.1"/>
    <property type="molecule type" value="Genomic_DNA"/>
</dbReference>
<dbReference type="Proteomes" id="UP000283383">
    <property type="component" value="Unassembled WGS sequence"/>
</dbReference>
<comment type="caution">
    <text evidence="3">The sequence shown here is derived from an EMBL/GenBank/DDBJ whole genome shotgun (WGS) entry which is preliminary data.</text>
</comment>
<reference evidence="3 4" key="1">
    <citation type="journal article" date="2018" name="BMC Genomics">
        <title>Comparative genome analyses reveal sequence features reflecting distinct modes of host-adaptation between dicot and monocot powdery mildew.</title>
        <authorList>
            <person name="Wu Y."/>
            <person name="Ma X."/>
            <person name="Pan Z."/>
            <person name="Kale S.D."/>
            <person name="Song Y."/>
            <person name="King H."/>
            <person name="Zhang Q."/>
            <person name="Presley C."/>
            <person name="Deng X."/>
            <person name="Wei C.I."/>
            <person name="Xiao S."/>
        </authorList>
    </citation>
    <scope>NUCLEOTIDE SEQUENCE [LARGE SCALE GENOMIC DNA]</scope>
    <source>
        <strain evidence="3">UMSG3</strain>
    </source>
</reference>
<name>A0A420ILR3_9PEZI</name>
<feature type="region of interest" description="Disordered" evidence="2">
    <location>
        <begin position="134"/>
        <end position="164"/>
    </location>
</feature>
<feature type="region of interest" description="Disordered" evidence="2">
    <location>
        <begin position="603"/>
        <end position="653"/>
    </location>
</feature>
<feature type="compositionally biased region" description="Polar residues" evidence="2">
    <location>
        <begin position="403"/>
        <end position="419"/>
    </location>
</feature>
<dbReference type="AlphaFoldDB" id="A0A420ILR3"/>
<feature type="compositionally biased region" description="Pro residues" evidence="2">
    <location>
        <begin position="338"/>
        <end position="347"/>
    </location>
</feature>
<gene>
    <name evidence="3" type="ORF">GcM3_084001</name>
</gene>
<feature type="compositionally biased region" description="Polar residues" evidence="2">
    <location>
        <begin position="637"/>
        <end position="652"/>
    </location>
</feature>
<feature type="compositionally biased region" description="Polar residues" evidence="2">
    <location>
        <begin position="357"/>
        <end position="368"/>
    </location>
</feature>
<keyword evidence="4" id="KW-1185">Reference proteome</keyword>
<protein>
    <submittedName>
        <fullName evidence="3">Uncharacterized protein</fullName>
    </submittedName>
</protein>
<evidence type="ECO:0000313" key="4">
    <source>
        <dbReference type="Proteomes" id="UP000283383"/>
    </source>
</evidence>
<feature type="compositionally biased region" description="Low complexity" evidence="2">
    <location>
        <begin position="305"/>
        <end position="318"/>
    </location>
</feature>
<evidence type="ECO:0000313" key="3">
    <source>
        <dbReference type="EMBL" id="RKF75461.1"/>
    </source>
</evidence>
<evidence type="ECO:0000256" key="1">
    <source>
        <dbReference type="SAM" id="Coils"/>
    </source>
</evidence>
<feature type="compositionally biased region" description="Polar residues" evidence="2">
    <location>
        <begin position="218"/>
        <end position="282"/>
    </location>
</feature>
<dbReference type="STRING" id="62708.A0A420ILR3"/>
<accession>A0A420ILR3</accession>
<feature type="coiled-coil region" evidence="1">
    <location>
        <begin position="449"/>
        <end position="476"/>
    </location>
</feature>
<sequence length="889" mass="98462">MGPLTEKDGKSRQLAVADRQITILKSKILPVEPFLLLVDEGSPKIRADSNQHRGTPFEPYEVRHLQYFTMTSSRNRGLAYLCGNWQEEIESCSPAAIEIQCQGLTISSKNTKVPSKKISIADYKKLKKEGNLKPSIAGTGEVGSRASSIISSEPMSRGPSSEMVQDPKIAVKKSFEKGAEILKKQLADYKMEARRSAVMISANAARNRIALQTFHSSNANGNKIMNKNVSAPPTSSTKLTNESSTTKVTLKSPLRTNIRNQLPLNSQSPRQNFGVKLSSSENRQPEPPLDRISPSLNQAQKILKTNDSSNSTSTTDNSLMRKPKKTDHSEVSSGRVVRPPPIKPSQPSPISQKDITSENSPKISTQSNLIPIPPLLSPLPDDIDDSIELQIKSLSKTKKRKNSSPTNERQTAGSSNFKTNDLAAKETTGFSSPVFIHPPLLSPDLPAIVEEELSRLQKKNNSINNVEAKHEKACRAEAPSTLKKNPKIGHPPKKTVDSNKIDHLKKQTSSTIPKDPIETKRSFVVKIKYKKRKAKDIERILRMTPKTTSARMRGIGTQRSIDLQEKTVSNNKHGVIGKAVKPNSIPVTGSGISKKLLFKKRASSNAEALSPPAKRSKTHNADAVKPQPSKEILKSPVNLTLPRNNLPSTPKTSDIKSIEMHKISSTDSTNAQTPNVSTPVPAEKRTLTSSATTFNTNSRSDANKYVSEALFLKRKMDAELKTKDVNARQNLSNHETKVGLCTGIECLLAYYSAFSIKKESRPIDRASSWESTLGLLEFVVRHAEPFLLLQTLAAQLNALVKEELNRNYLEHISVIKEASSELLEKMVRNSQSRDRYWTLASRGKDALKKIEFADSIVGPWTSWRDGRDYFLGVLTKYNDREKLGWKPSF</sequence>
<feature type="region of interest" description="Disordered" evidence="2">
    <location>
        <begin position="218"/>
        <end position="420"/>
    </location>
</feature>
<keyword evidence="1" id="KW-0175">Coiled coil</keyword>
<proteinExistence type="predicted"/>
<organism evidence="3 4">
    <name type="scientific">Golovinomyces cichoracearum</name>
    <dbReference type="NCBI Taxonomy" id="62708"/>
    <lineage>
        <taxon>Eukaryota</taxon>
        <taxon>Fungi</taxon>
        <taxon>Dikarya</taxon>
        <taxon>Ascomycota</taxon>
        <taxon>Pezizomycotina</taxon>
        <taxon>Leotiomycetes</taxon>
        <taxon>Erysiphales</taxon>
        <taxon>Erysiphaceae</taxon>
        <taxon>Golovinomyces</taxon>
    </lineage>
</organism>
<evidence type="ECO:0000256" key="2">
    <source>
        <dbReference type="SAM" id="MobiDB-lite"/>
    </source>
</evidence>
<feature type="compositionally biased region" description="Polar residues" evidence="2">
    <location>
        <begin position="145"/>
        <end position="163"/>
    </location>
</feature>